<organism evidence="2 3">
    <name type="scientific">Paraglaciecola agarilytica NO2</name>
    <dbReference type="NCBI Taxonomy" id="1125747"/>
    <lineage>
        <taxon>Bacteria</taxon>
        <taxon>Pseudomonadati</taxon>
        <taxon>Pseudomonadota</taxon>
        <taxon>Gammaproteobacteria</taxon>
        <taxon>Alteromonadales</taxon>
        <taxon>Alteromonadaceae</taxon>
        <taxon>Paraglaciecola</taxon>
    </lineage>
</organism>
<comment type="caution">
    <text evidence="2">The sequence shown here is derived from an EMBL/GenBank/DDBJ whole genome shotgun (WGS) entry which is preliminary data.</text>
</comment>
<accession>A0ABQ0I7L9</accession>
<evidence type="ECO:0000256" key="1">
    <source>
        <dbReference type="SAM" id="MobiDB-lite"/>
    </source>
</evidence>
<dbReference type="Gene3D" id="3.30.1150.10">
    <property type="match status" value="1"/>
</dbReference>
<protein>
    <submittedName>
        <fullName evidence="2">Colicin import membrane protein</fullName>
    </submittedName>
</protein>
<name>A0ABQ0I7L9_9ALTE</name>
<evidence type="ECO:0000313" key="2">
    <source>
        <dbReference type="EMBL" id="GAC05360.1"/>
    </source>
</evidence>
<dbReference type="SUPFAM" id="SSF74653">
    <property type="entry name" value="TolA/TonB C-terminal domain"/>
    <property type="match status" value="1"/>
</dbReference>
<dbReference type="EMBL" id="BAEK01000038">
    <property type="protein sequence ID" value="GAC05360.1"/>
    <property type="molecule type" value="Genomic_DNA"/>
</dbReference>
<sequence length="298" mass="34166">MKFQMPIPLIKSMSLHLAFGVLIFAGMDFKLPQESTEMTISQPVIEAVAVDTNAVEEQVKRIEDQKKLKQKAEEDRIAELERRANEAERKRKQQEQEAVEIEQRNKRQREERKKAEQAAIAARKKQEQEKAKAKAAEAERKRKELERKKAEEQARKAKEAREKEEKALKEAQRKKAEAAEKARQERALQDQLEAEQAVRQQRRSKQVLTEVQKYQALIHQAIQRQLIVDNSMKGKSCQLNVRLASSGLVIQVKELGGDPILCRAAKSAVFKAGTLPVSKEADVYEKLRDINLTVEPEL</sequence>
<feature type="compositionally biased region" description="Basic and acidic residues" evidence="1">
    <location>
        <begin position="124"/>
        <end position="182"/>
    </location>
</feature>
<dbReference type="Pfam" id="PF06519">
    <property type="entry name" value="TolA"/>
    <property type="match status" value="1"/>
</dbReference>
<reference evidence="2 3" key="1">
    <citation type="journal article" date="2014" name="Environ. Microbiol.">
        <title>Comparative genomics of the marine bacterial genus Glaciecola reveals the high degree of genomic diversity and genomic characteristic for cold adaptation.</title>
        <authorList>
            <person name="Qin Q.L."/>
            <person name="Xie B.B."/>
            <person name="Yu Y."/>
            <person name="Shu Y.L."/>
            <person name="Rong J.C."/>
            <person name="Zhang Y.J."/>
            <person name="Zhao D.L."/>
            <person name="Chen X.L."/>
            <person name="Zhang X.Y."/>
            <person name="Chen B."/>
            <person name="Zhou B.C."/>
            <person name="Zhang Y.Z."/>
        </authorList>
    </citation>
    <scope>NUCLEOTIDE SEQUENCE [LARGE SCALE GENOMIC DNA]</scope>
    <source>
        <strain evidence="2 3">NO2</strain>
    </source>
</reference>
<feature type="compositionally biased region" description="Basic and acidic residues" evidence="1">
    <location>
        <begin position="80"/>
        <end position="116"/>
    </location>
</feature>
<keyword evidence="3" id="KW-1185">Reference proteome</keyword>
<proteinExistence type="predicted"/>
<dbReference type="NCBIfam" id="TIGR02794">
    <property type="entry name" value="tolA_full"/>
    <property type="match status" value="1"/>
</dbReference>
<evidence type="ECO:0000313" key="3">
    <source>
        <dbReference type="Proteomes" id="UP000008372"/>
    </source>
</evidence>
<dbReference type="RefSeq" id="WP_008304162.1">
    <property type="nucleotide sequence ID" value="NZ_BAEK01000038.1"/>
</dbReference>
<feature type="region of interest" description="Disordered" evidence="1">
    <location>
        <begin position="80"/>
        <end position="182"/>
    </location>
</feature>
<dbReference type="InterPro" id="IPR014161">
    <property type="entry name" value="Tol-Pal_TolA"/>
</dbReference>
<gene>
    <name evidence="2" type="primary">tolA</name>
    <name evidence="2" type="ORF">GAGA_2511</name>
</gene>
<dbReference type="Proteomes" id="UP000008372">
    <property type="component" value="Unassembled WGS sequence"/>
</dbReference>